<proteinExistence type="predicted"/>
<evidence type="ECO:0000256" key="1">
    <source>
        <dbReference type="SAM" id="Phobius"/>
    </source>
</evidence>
<gene>
    <name evidence="2" type="ORF">IPA_09190</name>
</gene>
<keyword evidence="3" id="KW-1185">Reference proteome</keyword>
<evidence type="ECO:0000313" key="3">
    <source>
        <dbReference type="Proteomes" id="UP001063698"/>
    </source>
</evidence>
<dbReference type="KEGG" id="ipc:IPA_09190"/>
<keyword evidence="1" id="KW-1133">Transmembrane helix</keyword>
<name>A0A977KC44_9CREN</name>
<reference evidence="2" key="1">
    <citation type="submission" date="2013-11" db="EMBL/GenBank/DDBJ databases">
        <title>Comparative genomics of Ignicoccus.</title>
        <authorList>
            <person name="Podar M."/>
        </authorList>
    </citation>
    <scope>NUCLEOTIDE SEQUENCE</scope>
    <source>
        <strain evidence="2">DSM 13166</strain>
    </source>
</reference>
<feature type="transmembrane region" description="Helical" evidence="1">
    <location>
        <begin position="101"/>
        <end position="123"/>
    </location>
</feature>
<keyword evidence="1" id="KW-0472">Membrane</keyword>
<organism evidence="2 3">
    <name type="scientific">Ignicoccus pacificus DSM 13166</name>
    <dbReference type="NCBI Taxonomy" id="940294"/>
    <lineage>
        <taxon>Archaea</taxon>
        <taxon>Thermoproteota</taxon>
        <taxon>Thermoprotei</taxon>
        <taxon>Desulfurococcales</taxon>
        <taxon>Desulfurococcaceae</taxon>
        <taxon>Ignicoccus</taxon>
    </lineage>
</organism>
<dbReference type="AlphaFoldDB" id="A0A977KC44"/>
<keyword evidence="1" id="KW-0812">Transmembrane</keyword>
<dbReference type="EMBL" id="CP006868">
    <property type="protein sequence ID" value="UXD22881.1"/>
    <property type="molecule type" value="Genomic_DNA"/>
</dbReference>
<evidence type="ECO:0000313" key="2">
    <source>
        <dbReference type="EMBL" id="UXD22881.1"/>
    </source>
</evidence>
<protein>
    <submittedName>
        <fullName evidence="2">Uncharacterized protein</fullName>
    </submittedName>
</protein>
<dbReference type="Proteomes" id="UP001063698">
    <property type="component" value="Chromosome"/>
</dbReference>
<accession>A0A977KC44</accession>
<feature type="transmembrane region" description="Helical" evidence="1">
    <location>
        <begin position="143"/>
        <end position="172"/>
    </location>
</feature>
<sequence length="239" mass="26544">MSCRQKRAFLDSLAKALTEISKKDANPATITLVESLSSLADNFRPRIACSPLSPKLWDTLNNYLSELLSSDLPKAKRMVENLRDSVLSLQMAELSWQQRTITILGALAALTFLVTGPSLPFYGLLGSSMIAIARPIEGGILSVFWALFLSVTQPILGALVAFAAMMTTFSFVPPSLNLEVPKVEVEAPSEEEVLKLFEEVYGRKGRDLFYFELKQLMIYGMTKEEALSELWKRLVGETT</sequence>